<dbReference type="AlphaFoldDB" id="A0A7R9I3E4"/>
<dbReference type="PROSITE" id="PS00798">
    <property type="entry name" value="ALDOKETO_REDUCTASE_1"/>
    <property type="match status" value="1"/>
</dbReference>
<evidence type="ECO:0000256" key="1">
    <source>
        <dbReference type="ARBA" id="ARBA00007905"/>
    </source>
</evidence>
<sequence>MSYRSLPLTSIYTQILCIKQNFSLPRCCVLLLAPFWRVFATMANKLTDVVFYNGLKMPIVGFGTWQASNEEIETALNAALEAGYRHIDTAFLYGNEAAIGKVLKKWFDSKKLKREDLFIVTKLPHVGNSFERVEKYLKRSLEALQLSYVDLYLIHGAIGLQERGDEIRPLDEKGNPLLDMKTDHVSLWKGMEAQVDAGRAKAIGLSNFNARQIKRIWSSARIKPANLQVELNVYFQQRELTAFCKALDITICAYAPIGSPGLPEVFKKMRQNESLITSPLSDPVIVKIAKKHNKTPAQVLLRWIIQRGIVAIPKSKTPNRIKENLQKSDILSGSPNKNALLEKRRQREEELRMKEEKVKIRAEKEQRKNMEKKTTAKIKLKLDRASDNPSTSTSNVIEVEDISYPGCGDTCYDDDDDCSEWTAVINVGYAYPQVYVPGHLRVREHIRIVAESATQASSVFDFELDESDMDEICRLDKGPSSRVFSFKWTVNHPEFAYNEPY</sequence>
<organism evidence="6">
    <name type="scientific">Timema bartmani</name>
    <dbReference type="NCBI Taxonomy" id="61472"/>
    <lineage>
        <taxon>Eukaryota</taxon>
        <taxon>Metazoa</taxon>
        <taxon>Ecdysozoa</taxon>
        <taxon>Arthropoda</taxon>
        <taxon>Hexapoda</taxon>
        <taxon>Insecta</taxon>
        <taxon>Pterygota</taxon>
        <taxon>Neoptera</taxon>
        <taxon>Polyneoptera</taxon>
        <taxon>Phasmatodea</taxon>
        <taxon>Timematodea</taxon>
        <taxon>Timematoidea</taxon>
        <taxon>Timematidae</taxon>
        <taxon>Timema</taxon>
    </lineage>
</organism>
<dbReference type="InterPro" id="IPR036812">
    <property type="entry name" value="NAD(P)_OxRdtase_dom_sf"/>
</dbReference>
<name>A0A7R9I3E4_9NEOP</name>
<dbReference type="EMBL" id="OD567068">
    <property type="protein sequence ID" value="CAD7445076.1"/>
    <property type="molecule type" value="Genomic_DNA"/>
</dbReference>
<evidence type="ECO:0000256" key="3">
    <source>
        <dbReference type="ARBA" id="ARBA00023002"/>
    </source>
</evidence>
<keyword evidence="3" id="KW-0560">Oxidoreductase</keyword>
<keyword evidence="2" id="KW-0521">NADP</keyword>
<evidence type="ECO:0000313" key="6">
    <source>
        <dbReference type="EMBL" id="CAD7445076.1"/>
    </source>
</evidence>
<dbReference type="InterPro" id="IPR023210">
    <property type="entry name" value="NADP_OxRdtase_dom"/>
</dbReference>
<accession>A0A7R9I3E4</accession>
<dbReference type="PANTHER" id="PTHR11732">
    <property type="entry name" value="ALDO/KETO REDUCTASE"/>
    <property type="match status" value="1"/>
</dbReference>
<reference evidence="6" key="1">
    <citation type="submission" date="2020-11" db="EMBL/GenBank/DDBJ databases">
        <authorList>
            <person name="Tran Van P."/>
        </authorList>
    </citation>
    <scope>NUCLEOTIDE SEQUENCE</scope>
</reference>
<dbReference type="PRINTS" id="PR00069">
    <property type="entry name" value="ALDKETRDTASE"/>
</dbReference>
<proteinExistence type="inferred from homology"/>
<dbReference type="GO" id="GO:0016491">
    <property type="term" value="F:oxidoreductase activity"/>
    <property type="evidence" value="ECO:0007669"/>
    <property type="project" value="UniProtKB-KW"/>
</dbReference>
<comment type="similarity">
    <text evidence="1">Belongs to the aldo/keto reductase family.</text>
</comment>
<feature type="coiled-coil region" evidence="4">
    <location>
        <begin position="337"/>
        <end position="373"/>
    </location>
</feature>
<feature type="domain" description="NADP-dependent oxidoreductase" evidence="5">
    <location>
        <begin position="60"/>
        <end position="330"/>
    </location>
</feature>
<dbReference type="PROSITE" id="PS00062">
    <property type="entry name" value="ALDOKETO_REDUCTASE_2"/>
    <property type="match status" value="1"/>
</dbReference>
<keyword evidence="4" id="KW-0175">Coiled coil</keyword>
<dbReference type="FunFam" id="3.20.20.100:FF:000006">
    <property type="entry name" value="Aldo-keto reductase family 1 member A1"/>
    <property type="match status" value="1"/>
</dbReference>
<evidence type="ECO:0000256" key="2">
    <source>
        <dbReference type="ARBA" id="ARBA00022857"/>
    </source>
</evidence>
<dbReference type="InterPro" id="IPR020471">
    <property type="entry name" value="AKR"/>
</dbReference>
<evidence type="ECO:0000259" key="5">
    <source>
        <dbReference type="Pfam" id="PF00248"/>
    </source>
</evidence>
<gene>
    <name evidence="6" type="ORF">TBIB3V08_LOCUS7438</name>
</gene>
<protein>
    <recommendedName>
        <fullName evidence="5">NADP-dependent oxidoreductase domain-containing protein</fullName>
    </recommendedName>
</protein>
<dbReference type="Pfam" id="PF00248">
    <property type="entry name" value="Aldo_ket_red"/>
    <property type="match status" value="1"/>
</dbReference>
<dbReference type="Gene3D" id="3.20.20.100">
    <property type="entry name" value="NADP-dependent oxidoreductase domain"/>
    <property type="match status" value="1"/>
</dbReference>
<evidence type="ECO:0000256" key="4">
    <source>
        <dbReference type="SAM" id="Coils"/>
    </source>
</evidence>
<dbReference type="InterPro" id="IPR018170">
    <property type="entry name" value="Aldo/ket_reductase_CS"/>
</dbReference>
<dbReference type="SUPFAM" id="SSF51430">
    <property type="entry name" value="NAD(P)-linked oxidoreductase"/>
    <property type="match status" value="1"/>
</dbReference>